<evidence type="ECO:0000256" key="1">
    <source>
        <dbReference type="SAM" id="Phobius"/>
    </source>
</evidence>
<feature type="transmembrane region" description="Helical" evidence="1">
    <location>
        <begin position="165"/>
        <end position="187"/>
    </location>
</feature>
<feature type="transmembrane region" description="Helical" evidence="1">
    <location>
        <begin position="82"/>
        <end position="103"/>
    </location>
</feature>
<feature type="transmembrane region" description="Helical" evidence="1">
    <location>
        <begin position="207"/>
        <end position="230"/>
    </location>
</feature>
<dbReference type="InterPro" id="IPR021737">
    <property type="entry name" value="Phage_phiKZ_Orf197"/>
</dbReference>
<dbReference type="Proteomes" id="UP001597474">
    <property type="component" value="Unassembled WGS sequence"/>
</dbReference>
<protein>
    <submittedName>
        <fullName evidence="2">DUF3307 domain-containing protein</fullName>
    </submittedName>
</protein>
<gene>
    <name evidence="2" type="ORF">ACFSUD_09535</name>
</gene>
<sequence>MAFLTSAPFLALLTAHLLADFVFQTDWMVAHKRNPGVLALHGLAVFLLSVAALGGHAEIALLLALVHLGIDAIKVYSLPDTLLTYLADQAAHLLTLAVIAVALPDLVDTGLWAGHATEILPAAVLLSGGIAATLAGGPAVGLLMARYRADAQPDGLPNAGRTIGLLERGLIYLMVLIGEPTGIGFLIAAKSILRFDTVSRDRSISEYVIIGTLASFGWALLIAFAAKALAISLPPA</sequence>
<keyword evidence="1" id="KW-1133">Transmembrane helix</keyword>
<proteinExistence type="predicted"/>
<feature type="transmembrane region" description="Helical" evidence="1">
    <location>
        <begin position="43"/>
        <end position="70"/>
    </location>
</feature>
<keyword evidence="1" id="KW-0472">Membrane</keyword>
<name>A0ABW5U4J2_9RHOB</name>
<evidence type="ECO:0000313" key="2">
    <source>
        <dbReference type="EMBL" id="MFD2739809.1"/>
    </source>
</evidence>
<keyword evidence="3" id="KW-1185">Reference proteome</keyword>
<reference evidence="3" key="1">
    <citation type="journal article" date="2019" name="Int. J. Syst. Evol. Microbiol.">
        <title>The Global Catalogue of Microorganisms (GCM) 10K type strain sequencing project: providing services to taxonomists for standard genome sequencing and annotation.</title>
        <authorList>
            <consortium name="The Broad Institute Genomics Platform"/>
            <consortium name="The Broad Institute Genome Sequencing Center for Infectious Disease"/>
            <person name="Wu L."/>
            <person name="Ma J."/>
        </authorList>
    </citation>
    <scope>NUCLEOTIDE SEQUENCE [LARGE SCALE GENOMIC DNA]</scope>
    <source>
        <strain evidence="3">TISTR 2562</strain>
    </source>
</reference>
<evidence type="ECO:0000313" key="3">
    <source>
        <dbReference type="Proteomes" id="UP001597474"/>
    </source>
</evidence>
<keyword evidence="1" id="KW-0812">Transmembrane</keyword>
<dbReference type="Pfam" id="PF11750">
    <property type="entry name" value="DUF3307"/>
    <property type="match status" value="1"/>
</dbReference>
<organism evidence="2 3">
    <name type="scientific">Sulfitobacter aestuarii</name>
    <dbReference type="NCBI Taxonomy" id="2161676"/>
    <lineage>
        <taxon>Bacteria</taxon>
        <taxon>Pseudomonadati</taxon>
        <taxon>Pseudomonadota</taxon>
        <taxon>Alphaproteobacteria</taxon>
        <taxon>Rhodobacterales</taxon>
        <taxon>Roseobacteraceae</taxon>
        <taxon>Sulfitobacter</taxon>
    </lineage>
</organism>
<comment type="caution">
    <text evidence="2">The sequence shown here is derived from an EMBL/GenBank/DDBJ whole genome shotgun (WGS) entry which is preliminary data.</text>
</comment>
<accession>A0ABW5U4J2</accession>
<feature type="transmembrane region" description="Helical" evidence="1">
    <location>
        <begin position="123"/>
        <end position="145"/>
    </location>
</feature>
<dbReference type="RefSeq" id="WP_386373781.1">
    <property type="nucleotide sequence ID" value="NZ_JBHUMP010000007.1"/>
</dbReference>
<dbReference type="EMBL" id="JBHUMP010000007">
    <property type="protein sequence ID" value="MFD2739809.1"/>
    <property type="molecule type" value="Genomic_DNA"/>
</dbReference>